<feature type="region of interest" description="Disordered" evidence="1">
    <location>
        <begin position="1"/>
        <end position="150"/>
    </location>
</feature>
<evidence type="ECO:0000313" key="2">
    <source>
        <dbReference type="EMBL" id="KAK6340127.1"/>
    </source>
</evidence>
<evidence type="ECO:0000313" key="3">
    <source>
        <dbReference type="Proteomes" id="UP001373714"/>
    </source>
</evidence>
<feature type="compositionally biased region" description="Polar residues" evidence="1">
    <location>
        <begin position="231"/>
        <end position="242"/>
    </location>
</feature>
<name>A0AAV9UDC6_9PEZI</name>
<dbReference type="PRINTS" id="PR00929">
    <property type="entry name" value="ATHOOK"/>
</dbReference>
<reference evidence="2 3" key="1">
    <citation type="submission" date="2019-10" db="EMBL/GenBank/DDBJ databases">
        <authorList>
            <person name="Palmer J.M."/>
        </authorList>
    </citation>
    <scope>NUCLEOTIDE SEQUENCE [LARGE SCALE GENOMIC DNA]</scope>
    <source>
        <strain evidence="2 3">TWF730</strain>
    </source>
</reference>
<organism evidence="2 3">
    <name type="scientific">Orbilia blumenaviensis</name>
    <dbReference type="NCBI Taxonomy" id="1796055"/>
    <lineage>
        <taxon>Eukaryota</taxon>
        <taxon>Fungi</taxon>
        <taxon>Dikarya</taxon>
        <taxon>Ascomycota</taxon>
        <taxon>Pezizomycotina</taxon>
        <taxon>Orbiliomycetes</taxon>
        <taxon>Orbiliales</taxon>
        <taxon>Orbiliaceae</taxon>
        <taxon>Orbilia</taxon>
    </lineage>
</organism>
<protein>
    <submittedName>
        <fullName evidence="2">Uncharacterized protein</fullName>
    </submittedName>
</protein>
<feature type="region of interest" description="Disordered" evidence="1">
    <location>
        <begin position="207"/>
        <end position="261"/>
    </location>
</feature>
<feature type="compositionally biased region" description="Polar residues" evidence="1">
    <location>
        <begin position="300"/>
        <end position="320"/>
    </location>
</feature>
<feature type="compositionally biased region" description="Polar residues" evidence="1">
    <location>
        <begin position="105"/>
        <end position="123"/>
    </location>
</feature>
<feature type="compositionally biased region" description="Polar residues" evidence="1">
    <location>
        <begin position="52"/>
        <end position="62"/>
    </location>
</feature>
<comment type="caution">
    <text evidence="2">The sequence shown here is derived from an EMBL/GenBank/DDBJ whole genome shotgun (WGS) entry which is preliminary data.</text>
</comment>
<feature type="region of interest" description="Disordered" evidence="1">
    <location>
        <begin position="274"/>
        <end position="320"/>
    </location>
</feature>
<dbReference type="GO" id="GO:0003677">
    <property type="term" value="F:DNA binding"/>
    <property type="evidence" value="ECO:0007669"/>
    <property type="project" value="InterPro"/>
</dbReference>
<dbReference type="EMBL" id="JAVHNS010000011">
    <property type="protein sequence ID" value="KAK6340127.1"/>
    <property type="molecule type" value="Genomic_DNA"/>
</dbReference>
<proteinExistence type="predicted"/>
<dbReference type="AlphaFoldDB" id="A0AAV9UDC6"/>
<dbReference type="Proteomes" id="UP001373714">
    <property type="component" value="Unassembled WGS sequence"/>
</dbReference>
<evidence type="ECO:0000256" key="1">
    <source>
        <dbReference type="SAM" id="MobiDB-lite"/>
    </source>
</evidence>
<keyword evidence="3" id="KW-1185">Reference proteome</keyword>
<gene>
    <name evidence="2" type="ORF">TWF730_001898</name>
</gene>
<feature type="compositionally biased region" description="Basic residues" evidence="1">
    <location>
        <begin position="1"/>
        <end position="10"/>
    </location>
</feature>
<dbReference type="InterPro" id="IPR017956">
    <property type="entry name" value="AT_hook_DNA-bd_motif"/>
</dbReference>
<accession>A0AAV9UDC6</accession>
<sequence length="332" mass="36050">MAPNPKRVKGRPASDVTGSPPARRGRGRPLGSRSRSRTGDPSLPARRHGRVTRSQTRLNGTNSVSPSPTRRRGRPPGSRNQASTENVRPERVASGSRNEGGRHLTGTSGTRPQSQPHNFSWPNPANHGIRVPAGPPLDPQAARRGNAPDIPQMVNNMFAELHHNGRRTMHVVGQTKVWVLTLGSLDLNWVSENLWQMNLSRDPNVLRIPQPHTLGQPRVSPQGFHSPSPPNGTSLAYSQLSVPPQAEQAPPRSPEIQSVHSSGELEVISPVEIEMPSGSSPDVTPAPDAQDWQLVPDYNNPANIQRNNNTDNPPMSVSGSTDVYLRCVLDAL</sequence>